<proteinExistence type="predicted"/>
<dbReference type="EMBL" id="VSSQ01050894">
    <property type="protein sequence ID" value="MPN04976.1"/>
    <property type="molecule type" value="Genomic_DNA"/>
</dbReference>
<protein>
    <submittedName>
        <fullName evidence="1">Uncharacterized protein</fullName>
    </submittedName>
</protein>
<comment type="caution">
    <text evidence="1">The sequence shown here is derived from an EMBL/GenBank/DDBJ whole genome shotgun (WGS) entry which is preliminary data.</text>
</comment>
<reference evidence="1" key="1">
    <citation type="submission" date="2019-08" db="EMBL/GenBank/DDBJ databases">
        <authorList>
            <person name="Kucharzyk K."/>
            <person name="Murdoch R.W."/>
            <person name="Higgins S."/>
            <person name="Loffler F."/>
        </authorList>
    </citation>
    <scope>NUCLEOTIDE SEQUENCE</scope>
</reference>
<dbReference type="AlphaFoldDB" id="A0A645EU77"/>
<organism evidence="1">
    <name type="scientific">bioreactor metagenome</name>
    <dbReference type="NCBI Taxonomy" id="1076179"/>
    <lineage>
        <taxon>unclassified sequences</taxon>
        <taxon>metagenomes</taxon>
        <taxon>ecological metagenomes</taxon>
    </lineage>
</organism>
<sequence>MDQDILLLDKGHFHIDLGKLGLAVGAQVLVTKTLRNLVILVDPPHHQKLLEDLGRLGQSVKGARMDPARHQIVPRPLGGAFGQDRGFHLDKSVVIESFADDLDHLMAEFQIGEHRGPADVQKAVFEPQILPHARIVLNDKGQRLRLRQHLQAFRHEFHGAGFDPRVVGFLVAMPD</sequence>
<name>A0A645EU77_9ZZZZ</name>
<gene>
    <name evidence="1" type="ORF">SDC9_152225</name>
</gene>
<accession>A0A645EU77</accession>
<evidence type="ECO:0000313" key="1">
    <source>
        <dbReference type="EMBL" id="MPN04976.1"/>
    </source>
</evidence>